<keyword evidence="5" id="KW-1185">Reference proteome</keyword>
<evidence type="ECO:0000313" key="4">
    <source>
        <dbReference type="EMBL" id="PRW62638.1"/>
    </source>
</evidence>
<dbReference type="InterPro" id="IPR036938">
    <property type="entry name" value="PAP2/HPO_sf"/>
</dbReference>
<dbReference type="Gene3D" id="1.20.144.10">
    <property type="entry name" value="Phosphatidic acid phosphatase type 2/haloperoxidase"/>
    <property type="match status" value="1"/>
</dbReference>
<feature type="transmembrane region" description="Helical" evidence="2">
    <location>
        <begin position="35"/>
        <end position="55"/>
    </location>
</feature>
<keyword evidence="2" id="KW-0472">Membrane</keyword>
<feature type="transmembrane region" description="Helical" evidence="2">
    <location>
        <begin position="163"/>
        <end position="181"/>
    </location>
</feature>
<feature type="transmembrane region" description="Helical" evidence="2">
    <location>
        <begin position="123"/>
        <end position="143"/>
    </location>
</feature>
<feature type="transmembrane region" description="Helical" evidence="2">
    <location>
        <begin position="90"/>
        <end position="111"/>
    </location>
</feature>
<reference evidence="4 5" key="1">
    <citation type="submission" date="2018-03" db="EMBL/GenBank/DDBJ databases">
        <title>Actinopolyspora mortivallis from Sahara, screening for active biomolecules.</title>
        <authorList>
            <person name="Selama O."/>
            <person name="Wellington E.M.H."/>
            <person name="Hacene H."/>
        </authorList>
    </citation>
    <scope>NUCLEOTIDE SEQUENCE [LARGE SCALE GENOMIC DNA]</scope>
    <source>
        <strain evidence="4 5">M5A</strain>
    </source>
</reference>
<sequence length="278" mass="30282">MAPPGEEHHTPDRSGRHGAEPGHAGWRELVFWYPWVLPVLGLTLAVLGFRVFAAITEQVYEHSALLTLDRELLERIAVLRDPTTVAVFNIITYLGDGITLALVVLSVSVWLGFRARSWAPPLLMLLTSAGTATVVFLVKITIARPRPVPAPNALTEDSFAFPSGHSAHSAAVYLMLAFLLVQHSGVPRRRWYGVGGLAVLLVLVTGLSRLVLGVHSPSDVLAGWMLGTSLTLLLISLWTLSDRLAPLRGRLVERARLRRGRQHPPSTGADDTHHPPTG</sequence>
<dbReference type="InParanoid" id="A0A2T0GU38"/>
<keyword evidence="2" id="KW-0812">Transmembrane</keyword>
<dbReference type="CDD" id="cd03392">
    <property type="entry name" value="PAP2_like_2"/>
    <property type="match status" value="1"/>
</dbReference>
<dbReference type="STRING" id="1050202.GCA_000384035_02369"/>
<organism evidence="4 5">
    <name type="scientific">Actinopolyspora mortivallis</name>
    <dbReference type="NCBI Taxonomy" id="33906"/>
    <lineage>
        <taxon>Bacteria</taxon>
        <taxon>Bacillati</taxon>
        <taxon>Actinomycetota</taxon>
        <taxon>Actinomycetes</taxon>
        <taxon>Actinopolysporales</taxon>
        <taxon>Actinopolysporaceae</taxon>
        <taxon>Actinopolyspora</taxon>
    </lineage>
</organism>
<feature type="transmembrane region" description="Helical" evidence="2">
    <location>
        <begin position="193"/>
        <end position="215"/>
    </location>
</feature>
<comment type="caution">
    <text evidence="4">The sequence shown here is derived from an EMBL/GenBank/DDBJ whole genome shotgun (WGS) entry which is preliminary data.</text>
</comment>
<dbReference type="InterPro" id="IPR000326">
    <property type="entry name" value="PAP2/HPO"/>
</dbReference>
<dbReference type="AlphaFoldDB" id="A0A2T0GU38"/>
<evidence type="ECO:0000256" key="1">
    <source>
        <dbReference type="SAM" id="MobiDB-lite"/>
    </source>
</evidence>
<dbReference type="SMART" id="SM00014">
    <property type="entry name" value="acidPPc"/>
    <property type="match status" value="1"/>
</dbReference>
<evidence type="ECO:0000259" key="3">
    <source>
        <dbReference type="SMART" id="SM00014"/>
    </source>
</evidence>
<dbReference type="SUPFAM" id="SSF48317">
    <property type="entry name" value="Acid phosphatase/Vanadium-dependent haloperoxidase"/>
    <property type="match status" value="1"/>
</dbReference>
<name>A0A2T0GU38_ACTMO</name>
<keyword evidence="2" id="KW-1133">Transmembrane helix</keyword>
<dbReference type="RefSeq" id="WP_106114507.1">
    <property type="nucleotide sequence ID" value="NZ_PVSR01000028.1"/>
</dbReference>
<gene>
    <name evidence="4" type="ORF">CEP50_14630</name>
</gene>
<proteinExistence type="predicted"/>
<protein>
    <submittedName>
        <fullName evidence="4">PAP2 family protein</fullName>
    </submittedName>
</protein>
<evidence type="ECO:0000313" key="5">
    <source>
        <dbReference type="Proteomes" id="UP000239352"/>
    </source>
</evidence>
<feature type="region of interest" description="Disordered" evidence="1">
    <location>
        <begin position="1"/>
        <end position="20"/>
    </location>
</feature>
<dbReference type="EMBL" id="PVSR01000028">
    <property type="protein sequence ID" value="PRW62638.1"/>
    <property type="molecule type" value="Genomic_DNA"/>
</dbReference>
<dbReference type="Proteomes" id="UP000239352">
    <property type="component" value="Unassembled WGS sequence"/>
</dbReference>
<evidence type="ECO:0000256" key="2">
    <source>
        <dbReference type="SAM" id="Phobius"/>
    </source>
</evidence>
<feature type="region of interest" description="Disordered" evidence="1">
    <location>
        <begin position="255"/>
        <end position="278"/>
    </location>
</feature>
<dbReference type="PANTHER" id="PTHR14969">
    <property type="entry name" value="SPHINGOSINE-1-PHOSPHATE PHOSPHOHYDROLASE"/>
    <property type="match status" value="1"/>
</dbReference>
<dbReference type="PANTHER" id="PTHR14969:SF13">
    <property type="entry name" value="AT30094P"/>
    <property type="match status" value="1"/>
</dbReference>
<dbReference type="Pfam" id="PF01569">
    <property type="entry name" value="PAP2"/>
    <property type="match status" value="1"/>
</dbReference>
<accession>A0A2T0GU38</accession>
<feature type="transmembrane region" description="Helical" evidence="2">
    <location>
        <begin position="221"/>
        <end position="240"/>
    </location>
</feature>
<feature type="domain" description="Phosphatidic acid phosphatase type 2/haloperoxidase" evidence="3">
    <location>
        <begin position="119"/>
        <end position="235"/>
    </location>
</feature>